<dbReference type="CDD" id="cd18186">
    <property type="entry name" value="BTB_POZ_ZBTB_KLHL-like"/>
    <property type="match status" value="1"/>
</dbReference>
<dbReference type="SUPFAM" id="SSF54695">
    <property type="entry name" value="POZ domain"/>
    <property type="match status" value="1"/>
</dbReference>
<keyword evidence="7" id="KW-1185">Reference proteome</keyword>
<dbReference type="Gene3D" id="2.20.25.240">
    <property type="match status" value="6"/>
</dbReference>
<sequence length="1095" mass="123511">MQWLKLSYNSWSSELLHELNTMRQTDEMCDVRIILQENVILSAHSNVLAAASPLFKSILTGTVNPEINMQDFPMEIVRSVIDFIYTGSTRISRTDLLMLHSVSTSLNIPVLSDMTQKLLQHSLPQVRSVAKEHKSSKIWLSPNIEQPSDESDQQGKSARLSLDDQDQEVNSDSAMAEPADGESRAAGQLDGESTEQANIKSKVTGDTMEENGKVSLSTLANQVPIDIRPDGDATYEEQCHIVKMEEVNKDGDGSWNEENQVEMDDGEDEVGEDQEDADETGDDPEHSYAAENSQDPVNLKVEHRVPVSSESTYSTPVTRGSLKRPMHIKLYSSPNKSVVSEVPTKTEEPSYTFEIFEESADKPLRRSARNKVQKVDDEDEMFDETERDSDDEEFLKSLHRRPGSVKYKLVKSSVKGSKDKLLASDGYTYVFQRSGTFGTYWRCKCHSKKQACAASVKQHDDMFIRGPKSHNHGPEPNLLTIKSENGNMPRIDYNATSEPTFRPYESGMLVGKTYHIAAKASRRGKDLLIDSDGYKYAMRRKFKHATLWVCSVRSKTFSCPASVSQKGRQFIPGKHQHNHAPDSNKPPGWVPPRKKEKTPTEELPPPSIATPAAPNQDIYGIVYTPVTDDGKEKLVASDGYTYNHRRKGVHAIRWRCTCKGKGGKPCPAYVRQYDDMFVVGWQPHNHEPDRNLITTPHIKRQPLTPNDTVESCIEEPASVIDSVEESTDSKENKVVTKCSSREKSYKIVARATQSGGDMLIDSDGYRYTIKRRVGRKIQWKCAVRNRFLTCPAAVSQIGNTYKRGQFEHKHKPNCSRPLGMENYETQRKRKPKIEYKTKHDEDDNFQCNPYEDEYGYKYMILEKASKTKTDKLICSDGYSYTARREGVYGIQWKCLMRHPPHKCPGSVRQIGEFFVRGLKPHTHPAEENLLSGSMPGMVQTTPTMYESNGKTYSILHRASKAGKNILEDSDGYRYNFKSSQPNCINWRCSVRNASLQCPATVKQIGNTFIPGRLPHRHSPYSKKSIEQEDDSTVMMPLEETSQEVQEQVESQLQGVDNGVVELVLVAEDGSTSYELTTVDGQTTFQLPPGMVIQTV</sequence>
<evidence type="ECO:0000256" key="2">
    <source>
        <dbReference type="ARBA" id="ARBA00022771"/>
    </source>
</evidence>
<keyword evidence="1" id="KW-0479">Metal-binding</keyword>
<evidence type="ECO:0000256" key="1">
    <source>
        <dbReference type="ARBA" id="ARBA00022723"/>
    </source>
</evidence>
<dbReference type="Gene3D" id="3.30.710.10">
    <property type="entry name" value="Potassium Channel Kv1.1, Chain A"/>
    <property type="match status" value="1"/>
</dbReference>
<dbReference type="Pfam" id="PF00651">
    <property type="entry name" value="BTB"/>
    <property type="match status" value="1"/>
</dbReference>
<evidence type="ECO:0000313" key="6">
    <source>
        <dbReference type="EMBL" id="KAK2167111.1"/>
    </source>
</evidence>
<feature type="region of interest" description="Disordered" evidence="4">
    <location>
        <begin position="245"/>
        <end position="299"/>
    </location>
</feature>
<evidence type="ECO:0000256" key="3">
    <source>
        <dbReference type="ARBA" id="ARBA00022833"/>
    </source>
</evidence>
<dbReference type="SMART" id="SM00225">
    <property type="entry name" value="BTB"/>
    <property type="match status" value="1"/>
</dbReference>
<dbReference type="PANTHER" id="PTHR20956">
    <property type="entry name" value="HEH2P"/>
    <property type="match status" value="1"/>
</dbReference>
<organism evidence="6 7">
    <name type="scientific">Paralvinella palmiformis</name>
    <dbReference type="NCBI Taxonomy" id="53620"/>
    <lineage>
        <taxon>Eukaryota</taxon>
        <taxon>Metazoa</taxon>
        <taxon>Spiralia</taxon>
        <taxon>Lophotrochozoa</taxon>
        <taxon>Annelida</taxon>
        <taxon>Polychaeta</taxon>
        <taxon>Sedentaria</taxon>
        <taxon>Canalipalpata</taxon>
        <taxon>Terebellida</taxon>
        <taxon>Terebelliformia</taxon>
        <taxon>Alvinellidae</taxon>
        <taxon>Paralvinella</taxon>
    </lineage>
</organism>
<feature type="region of interest" description="Disordered" evidence="4">
    <location>
        <begin position="571"/>
        <end position="613"/>
    </location>
</feature>
<comment type="caution">
    <text evidence="6">The sequence shown here is derived from an EMBL/GenBank/DDBJ whole genome shotgun (WGS) entry which is preliminary data.</text>
</comment>
<dbReference type="EMBL" id="JAODUP010000032">
    <property type="protein sequence ID" value="KAK2167111.1"/>
    <property type="molecule type" value="Genomic_DNA"/>
</dbReference>
<feature type="region of interest" description="Disordered" evidence="4">
    <location>
        <begin position="137"/>
        <end position="210"/>
    </location>
</feature>
<dbReference type="PANTHER" id="PTHR20956:SF12">
    <property type="entry name" value="FLYWCH-TYPE DOMAIN-CONTAINING PROTEIN"/>
    <property type="match status" value="1"/>
</dbReference>
<name>A0AAD9NG74_9ANNE</name>
<dbReference type="InterPro" id="IPR011333">
    <property type="entry name" value="SKP1/BTB/POZ_sf"/>
</dbReference>
<evidence type="ECO:0000313" key="7">
    <source>
        <dbReference type="Proteomes" id="UP001208570"/>
    </source>
</evidence>
<dbReference type="InterPro" id="IPR007588">
    <property type="entry name" value="Znf_FLYWCH"/>
</dbReference>
<feature type="compositionally biased region" description="Acidic residues" evidence="4">
    <location>
        <begin position="259"/>
        <end position="282"/>
    </location>
</feature>
<feature type="region of interest" description="Disordered" evidence="4">
    <location>
        <begin position="371"/>
        <end position="395"/>
    </location>
</feature>
<dbReference type="AlphaFoldDB" id="A0AAD9NG74"/>
<accession>A0AAD9NG74</accession>
<dbReference type="Proteomes" id="UP001208570">
    <property type="component" value="Unassembled WGS sequence"/>
</dbReference>
<proteinExistence type="predicted"/>
<reference evidence="6" key="1">
    <citation type="journal article" date="2023" name="Mol. Biol. Evol.">
        <title>Third-Generation Sequencing Reveals the Adaptive Role of the Epigenome in Three Deep-Sea Polychaetes.</title>
        <authorList>
            <person name="Perez M."/>
            <person name="Aroh O."/>
            <person name="Sun Y."/>
            <person name="Lan Y."/>
            <person name="Juniper S.K."/>
            <person name="Young C.R."/>
            <person name="Angers B."/>
            <person name="Qian P.Y."/>
        </authorList>
    </citation>
    <scope>NUCLEOTIDE SEQUENCE</scope>
    <source>
        <strain evidence="6">P08H-3</strain>
    </source>
</reference>
<keyword evidence="3" id="KW-0862">Zinc</keyword>
<feature type="compositionally biased region" description="Acidic residues" evidence="4">
    <location>
        <begin position="376"/>
        <end position="393"/>
    </location>
</feature>
<protein>
    <recommendedName>
        <fullName evidence="5">BTB domain-containing protein</fullName>
    </recommendedName>
</protein>
<evidence type="ECO:0000259" key="5">
    <source>
        <dbReference type="PROSITE" id="PS50097"/>
    </source>
</evidence>
<dbReference type="GO" id="GO:0008270">
    <property type="term" value="F:zinc ion binding"/>
    <property type="evidence" value="ECO:0007669"/>
    <property type="project" value="UniProtKB-KW"/>
</dbReference>
<dbReference type="Pfam" id="PF04500">
    <property type="entry name" value="FLYWCH"/>
    <property type="match status" value="3"/>
</dbReference>
<dbReference type="PROSITE" id="PS50097">
    <property type="entry name" value="BTB"/>
    <property type="match status" value="1"/>
</dbReference>
<evidence type="ECO:0000256" key="4">
    <source>
        <dbReference type="SAM" id="MobiDB-lite"/>
    </source>
</evidence>
<gene>
    <name evidence="6" type="ORF">LSH36_32g19030</name>
</gene>
<dbReference type="InterPro" id="IPR000210">
    <property type="entry name" value="BTB/POZ_dom"/>
</dbReference>
<feature type="domain" description="BTB" evidence="5">
    <location>
        <begin position="29"/>
        <end position="93"/>
    </location>
</feature>
<keyword evidence="2" id="KW-0863">Zinc-finger</keyword>